<dbReference type="Proteomes" id="UP000035763">
    <property type="component" value="Unassembled WGS sequence"/>
</dbReference>
<dbReference type="Gene3D" id="3.30.720.110">
    <property type="match status" value="1"/>
</dbReference>
<name>W6JY16_9MICO</name>
<gene>
    <name evidence="2" type="ORF">BN11_440007</name>
</gene>
<dbReference type="InterPro" id="IPR004360">
    <property type="entry name" value="Glyas_Fos-R_dOase_dom"/>
</dbReference>
<dbReference type="OrthoDB" id="9809391at2"/>
<comment type="caution">
    <text evidence="2">The sequence shown here is derived from an EMBL/GenBank/DDBJ whole genome shotgun (WGS) entry which is preliminary data.</text>
</comment>
<dbReference type="Pfam" id="PF00903">
    <property type="entry name" value="Glyoxalase"/>
    <property type="match status" value="1"/>
</dbReference>
<keyword evidence="3" id="KW-1185">Reference proteome</keyword>
<dbReference type="SUPFAM" id="SSF54593">
    <property type="entry name" value="Glyoxalase/Bleomycin resistance protein/Dihydroxybiphenyl dioxygenase"/>
    <property type="match status" value="1"/>
</dbReference>
<dbReference type="AlphaFoldDB" id="W6JY16"/>
<dbReference type="EMBL" id="CAJA01000379">
    <property type="protein sequence ID" value="CCH74418.1"/>
    <property type="molecule type" value="Genomic_DNA"/>
</dbReference>
<evidence type="ECO:0000313" key="2">
    <source>
        <dbReference type="EMBL" id="CCH74418.1"/>
    </source>
</evidence>
<organism evidence="2 3">
    <name type="scientific">Nostocoides australiense Ben110</name>
    <dbReference type="NCBI Taxonomy" id="1193182"/>
    <lineage>
        <taxon>Bacteria</taxon>
        <taxon>Bacillati</taxon>
        <taxon>Actinomycetota</taxon>
        <taxon>Actinomycetes</taxon>
        <taxon>Micrococcales</taxon>
        <taxon>Intrasporangiaceae</taxon>
        <taxon>Nostocoides</taxon>
    </lineage>
</organism>
<accession>W6JY16</accession>
<dbReference type="Gene3D" id="3.30.720.120">
    <property type="match status" value="1"/>
</dbReference>
<dbReference type="InterPro" id="IPR029068">
    <property type="entry name" value="Glyas_Bleomycin-R_OHBP_Dase"/>
</dbReference>
<feature type="domain" description="VOC" evidence="1">
    <location>
        <begin position="3"/>
        <end position="130"/>
    </location>
</feature>
<reference evidence="2 3" key="1">
    <citation type="journal article" date="2013" name="ISME J.">
        <title>A metabolic model for members of the genus Tetrasphaera involved in enhanced biological phosphorus removal.</title>
        <authorList>
            <person name="Kristiansen R."/>
            <person name="Nguyen H.T.T."/>
            <person name="Saunders A.M."/>
            <person name="Nielsen J.L."/>
            <person name="Wimmer R."/>
            <person name="Le V.Q."/>
            <person name="McIlroy S.J."/>
            <person name="Petrovski S."/>
            <person name="Seviour R.J."/>
            <person name="Calteau A."/>
            <person name="Nielsen K.L."/>
            <person name="Nielsen P.H."/>
        </authorList>
    </citation>
    <scope>NUCLEOTIDE SEQUENCE [LARGE SCALE GENOMIC DNA]</scope>
    <source>
        <strain evidence="2 3">Ben110</strain>
    </source>
</reference>
<dbReference type="RefSeq" id="WP_048695031.1">
    <property type="nucleotide sequence ID" value="NZ_HG764815.1"/>
</dbReference>
<dbReference type="PROSITE" id="PS51819">
    <property type="entry name" value="VOC"/>
    <property type="match status" value="1"/>
</dbReference>
<dbReference type="InterPro" id="IPR037523">
    <property type="entry name" value="VOC_core"/>
</dbReference>
<proteinExistence type="predicted"/>
<protein>
    <recommendedName>
        <fullName evidence="1">VOC domain-containing protein</fullName>
    </recommendedName>
</protein>
<dbReference type="STRING" id="1193182.BN11_440007"/>
<sequence length="133" mass="14401">MDKPQLFHCLTFTDVDRAIDFLTAIGFTEVVVVRDPDDPATVVHAQFRWRDHGGLMFGSVRHDDTLGFASRPGGGACNLVVTSDAEVDRVLTAALDHGATLAQEPHHPPHGGRSAAVRDAEGNLWNIDSYPGE</sequence>
<evidence type="ECO:0000259" key="1">
    <source>
        <dbReference type="PROSITE" id="PS51819"/>
    </source>
</evidence>
<evidence type="ECO:0000313" key="3">
    <source>
        <dbReference type="Proteomes" id="UP000035763"/>
    </source>
</evidence>